<dbReference type="Proteomes" id="UP000318571">
    <property type="component" value="Chromosome 1"/>
</dbReference>
<accession>A0A553NT35</accession>
<name>A0A553NT35_TIGCA</name>
<feature type="compositionally biased region" description="Basic and acidic residues" evidence="1">
    <location>
        <begin position="218"/>
        <end position="228"/>
    </location>
</feature>
<evidence type="ECO:0000313" key="2">
    <source>
        <dbReference type="EMBL" id="TRY68579.1"/>
    </source>
</evidence>
<gene>
    <name evidence="2" type="ORF">TCAL_12789</name>
</gene>
<dbReference type="EMBL" id="VCGU01000010">
    <property type="protein sequence ID" value="TRY68579.1"/>
    <property type="molecule type" value="Genomic_DNA"/>
</dbReference>
<keyword evidence="3" id="KW-1185">Reference proteome</keyword>
<sequence>MIKLQDGMVRDEKPEYPNKIIKAKVVDNPFPDIQPRKVIEMIKDDRNDKKPKSKMKATKDFKLLSFGEEAEEEEEDLVEVNAKFSGKGGKSSHDLLKDPKLLSEVGEELKRKGDEHDNEQEEEDGALPQDERTPTVVEIDPDVVKNKLKREKDKQLAKKLKLDDHHFELNDAELGSGDQVDDKSKRKSEIQNEIRALKKQMRSKDKDKTAQSDWATEPEDHVTEEERNNDMLRNYHEEQKKYAQKVLNVLCIAEEAVASKLFARKL</sequence>
<dbReference type="STRING" id="6832.A0A553NT35"/>
<feature type="compositionally biased region" description="Basic and acidic residues" evidence="1">
    <location>
        <begin position="142"/>
        <end position="169"/>
    </location>
</feature>
<feature type="compositionally biased region" description="Basic and acidic residues" evidence="1">
    <location>
        <begin position="180"/>
        <end position="210"/>
    </location>
</feature>
<comment type="caution">
    <text evidence="2">The sequence shown here is derived from an EMBL/GenBank/DDBJ whole genome shotgun (WGS) entry which is preliminary data.</text>
</comment>
<feature type="region of interest" description="Disordered" evidence="1">
    <location>
        <begin position="84"/>
        <end position="228"/>
    </location>
</feature>
<dbReference type="OMA" id="SSHWTER"/>
<dbReference type="AlphaFoldDB" id="A0A553NT35"/>
<evidence type="ECO:0000313" key="3">
    <source>
        <dbReference type="Proteomes" id="UP000318571"/>
    </source>
</evidence>
<evidence type="ECO:0000256" key="1">
    <source>
        <dbReference type="SAM" id="MobiDB-lite"/>
    </source>
</evidence>
<feature type="compositionally biased region" description="Acidic residues" evidence="1">
    <location>
        <begin position="116"/>
        <end position="125"/>
    </location>
</feature>
<reference evidence="2 3" key="1">
    <citation type="journal article" date="2018" name="Nat. Ecol. Evol.">
        <title>Genomic signatures of mitonuclear coevolution across populations of Tigriopus californicus.</title>
        <authorList>
            <person name="Barreto F.S."/>
            <person name="Watson E.T."/>
            <person name="Lima T.G."/>
            <person name="Willett C.S."/>
            <person name="Edmands S."/>
            <person name="Li W."/>
            <person name="Burton R.S."/>
        </authorList>
    </citation>
    <scope>NUCLEOTIDE SEQUENCE [LARGE SCALE GENOMIC DNA]</scope>
    <source>
        <strain evidence="2 3">San Diego</strain>
    </source>
</reference>
<organism evidence="2 3">
    <name type="scientific">Tigriopus californicus</name>
    <name type="common">Marine copepod</name>
    <dbReference type="NCBI Taxonomy" id="6832"/>
    <lineage>
        <taxon>Eukaryota</taxon>
        <taxon>Metazoa</taxon>
        <taxon>Ecdysozoa</taxon>
        <taxon>Arthropoda</taxon>
        <taxon>Crustacea</taxon>
        <taxon>Multicrustacea</taxon>
        <taxon>Hexanauplia</taxon>
        <taxon>Copepoda</taxon>
        <taxon>Harpacticoida</taxon>
        <taxon>Harpacticidae</taxon>
        <taxon>Tigriopus</taxon>
    </lineage>
</organism>
<feature type="compositionally biased region" description="Basic and acidic residues" evidence="1">
    <location>
        <begin position="91"/>
        <end position="115"/>
    </location>
</feature>
<protein>
    <submittedName>
        <fullName evidence="2">Uncharacterized protein</fullName>
    </submittedName>
</protein>
<proteinExistence type="predicted"/>